<dbReference type="Proteomes" id="UP000005084">
    <property type="component" value="Unassembled WGS sequence"/>
</dbReference>
<organism evidence="1">
    <name type="scientific">Bifidobacterium longum subsp. infantis CCUG 52486</name>
    <dbReference type="NCBI Taxonomy" id="537937"/>
    <lineage>
        <taxon>Bacteria</taxon>
        <taxon>Bacillati</taxon>
        <taxon>Actinomycetota</taxon>
        <taxon>Actinomycetes</taxon>
        <taxon>Bifidobacteriales</taxon>
        <taxon>Bifidobacteriaceae</taxon>
        <taxon>Bifidobacterium</taxon>
    </lineage>
</organism>
<dbReference type="AlphaFoldDB" id="C5E885"/>
<dbReference type="HOGENOM" id="CLU_138371_0_0_11"/>
<dbReference type="EMBL" id="DS990238">
    <property type="protein sequence ID" value="EEQ54283.1"/>
    <property type="molecule type" value="Genomic_DNA"/>
</dbReference>
<name>C5E885_BIFLI</name>
<reference evidence="1" key="1">
    <citation type="submission" date="2008-08" db="EMBL/GenBank/DDBJ databases">
        <title>Annotation of Bifidobacterium longum subsp. infantis CCUG 52486.</title>
        <authorList>
            <consortium name="The Broad Institute Genome Sequencing Platform"/>
            <person name="Gougoulias C."/>
            <person name="Tuohy K.M."/>
            <person name="Gibson G.R."/>
            <person name="Ward D."/>
            <person name="Mehta T."/>
            <person name="Young S."/>
            <person name="Jaffe D."/>
            <person name="Gnerre S."/>
            <person name="Berlin A."/>
            <person name="Heiman D."/>
            <person name="Hepburn T."/>
            <person name="Shea T."/>
            <person name="Sykes S."/>
            <person name="Alvarado L."/>
            <person name="Kodira C."/>
            <person name="Borodovsky M."/>
            <person name="Lander E."/>
            <person name="Galagan J."/>
            <person name="Nusbaum C."/>
            <person name="Birren B."/>
        </authorList>
    </citation>
    <scope>NUCLEOTIDE SEQUENCE [LARGE SCALE GENOMIC DNA]</scope>
    <source>
        <strain evidence="1">CCUG 52486</strain>
    </source>
</reference>
<gene>
    <name evidence="1" type="ORF">BLIG_00232</name>
</gene>
<accession>C5E885</accession>
<sequence>MTNAIRRAIMASLLQGFEEVQLVKPVGKTVLTVTDSAIRFNKATAEVLGFPAYAKVLINDKTKQIAVTPTTAKADNAIKFSKPEGKQAASVSVKEATLIEAVKAYFTLPEAPEGEIAYQSVNGTAYPESKTVIFDAANATAGTMKRRGRKKAA</sequence>
<protein>
    <submittedName>
        <fullName evidence="1">Uncharacterized protein</fullName>
    </submittedName>
</protein>
<evidence type="ECO:0000313" key="1">
    <source>
        <dbReference type="EMBL" id="EEQ54283.1"/>
    </source>
</evidence>
<proteinExistence type="predicted"/>